<organism evidence="1">
    <name type="scientific">Archaeoglobus fulgidus</name>
    <dbReference type="NCBI Taxonomy" id="2234"/>
    <lineage>
        <taxon>Archaea</taxon>
        <taxon>Methanobacteriati</taxon>
        <taxon>Methanobacteriota</taxon>
        <taxon>Archaeoglobi</taxon>
        <taxon>Archaeoglobales</taxon>
        <taxon>Archaeoglobaceae</taxon>
        <taxon>Archaeoglobus</taxon>
    </lineage>
</organism>
<protein>
    <submittedName>
        <fullName evidence="1">Uncharacterized protein</fullName>
    </submittedName>
</protein>
<evidence type="ECO:0000313" key="1">
    <source>
        <dbReference type="EMBL" id="HGT83239.1"/>
    </source>
</evidence>
<comment type="caution">
    <text evidence="1">The sequence shown here is derived from an EMBL/GenBank/DDBJ whole genome shotgun (WGS) entry which is preliminary data.</text>
</comment>
<sequence length="210" mass="24158">MRLRREVARRVFAKEFNDSKFKIGGEAEREPTYVLTPLGLKCNRVFIVGALLEKEETKNEDVLRIRVADPTGSFLGFVGKFDPDAKEALAEIDVPSTVAITAKAKLLQRDERAIPFIRPESIVLSDFETRDYWILETAKATLKRIELMNSDNELAKLAKEKYNTNPEEYREMVIMALQKLREETEITEESEDFDLDSSIEEEIMGLDDIY</sequence>
<name>A0A7J3M383_ARCFL</name>
<reference evidence="1" key="1">
    <citation type="journal article" date="2020" name="mSystems">
        <title>Genome- and Community-Level Interaction Insights into Carbon Utilization and Element Cycling Functions of Hydrothermarchaeota in Hydrothermal Sediment.</title>
        <authorList>
            <person name="Zhou Z."/>
            <person name="Liu Y."/>
            <person name="Xu W."/>
            <person name="Pan J."/>
            <person name="Luo Z.H."/>
            <person name="Li M."/>
        </authorList>
    </citation>
    <scope>NUCLEOTIDE SEQUENCE [LARGE SCALE GENOMIC DNA]</scope>
    <source>
        <strain evidence="1">SpSt-587</strain>
    </source>
</reference>
<proteinExistence type="predicted"/>
<dbReference type="EMBL" id="DSYZ01000111">
    <property type="protein sequence ID" value="HGT83239.1"/>
    <property type="molecule type" value="Genomic_DNA"/>
</dbReference>
<accession>A0A7J3M383</accession>
<dbReference type="AlphaFoldDB" id="A0A7J3M383"/>
<gene>
    <name evidence="1" type="ORF">ENT52_05880</name>
</gene>